<dbReference type="Gene3D" id="3.30.70.1230">
    <property type="entry name" value="Nucleotide cyclase"/>
    <property type="match status" value="1"/>
</dbReference>
<keyword evidence="1" id="KW-0472">Membrane</keyword>
<protein>
    <submittedName>
        <fullName evidence="3">Class 3 adenylate cyclase/CHASE2 domain-containing sensor protein</fullName>
    </submittedName>
</protein>
<dbReference type="SMART" id="SM01080">
    <property type="entry name" value="CHASE2"/>
    <property type="match status" value="1"/>
</dbReference>
<dbReference type="PANTHER" id="PTHR43081">
    <property type="entry name" value="ADENYLATE CYCLASE, TERMINAL-DIFFERENTIATION SPECIFIC-RELATED"/>
    <property type="match status" value="1"/>
</dbReference>
<gene>
    <name evidence="3" type="ORF">HNP77_001932</name>
</gene>
<organism evidence="3 4">
    <name type="scientific">Treponema rectale</name>
    <dbReference type="NCBI Taxonomy" id="744512"/>
    <lineage>
        <taxon>Bacteria</taxon>
        <taxon>Pseudomonadati</taxon>
        <taxon>Spirochaetota</taxon>
        <taxon>Spirochaetia</taxon>
        <taxon>Spirochaetales</taxon>
        <taxon>Treponemataceae</taxon>
        <taxon>Treponema</taxon>
    </lineage>
</organism>
<sequence length="936" mass="105981">MEQNKNSKNNGKLLKSSLAVVFILFLLCFASGFFNIFQKFEYRMYDSMLHLHEDIPQNESICILDIDDDSLSYLGSWPWKRDIMTEVLYRLRELGAETAVFDIEYLDESALAVDDNLKQTVSDEFEKIFLTLDSAADRDELGQAIYDGQQKITDGFSLNYDDEFGKAVEFFGNAFLTVNLRDIGVKRTQEDLDYVRNRFLFRNVEDPGNVINAGNQSVWMDEDDTHSRGFVPALNRIISHAEGAGFTNVVVDRDGVRRRVELLNYVDGKYVLQLAFSPLVHNLGVTQILRKKHSIILKNARFPGSQSPEDIEIPVDSQGCMLINWSHSLYLDSFNHVPVYYIYDLYNGEKRIASDFDLILNSDHIDYDSLTDSEISLFERISMLSDRYADVCSMKDSLKLKCSGFDAAGESIKRGRRGGGLTQEDYDSYFGERRTFFEDCLEVSEEILSDESLCRFVEITDFASHVKSYCSGFQALAEVLDGKFCLIGNSASASTDLGVTPFEKRYANLGTHANVLNTIVQKKFITELHWMWGLAAAFVFVILVVFFTKNLTPASRNLLGLLYLCIVPASCASLMIFKSLYVPLILPLIFVAAVYLSQLIINFLAVEDDKNFIKGAFSQCLSADVVNDIIKDPSSLRLGGYTYEMSAIFTDIQKFSGFSEFLTPQELVAFLNYYLTDMSDIIISERGTVDKYEGDAIVAFVGAPVQMQDHAVRACNAALKMKKAEKRMNEEIVEYASGKRSDLIDNDLLTAFRKMVKNGRNLFTRIGINSGDMVAGFMGSSNKKNYTMMGNNVNLASRLEGVNKQYSTGGILISAGTREKLDDSFIVRKLDRVRVVNVKTPLRLYELVAFKSEADEELLSYMKNWETAMDTFEARDYEKALKMFRFLSSKDPSDNVAKYYSVMIADYFIKGKYPVRDDDFGVEYDPSDGVFTLLQK</sequence>
<feature type="transmembrane region" description="Helical" evidence="1">
    <location>
        <begin position="584"/>
        <end position="605"/>
    </location>
</feature>
<dbReference type="GO" id="GO:0004016">
    <property type="term" value="F:adenylate cyclase activity"/>
    <property type="evidence" value="ECO:0007669"/>
    <property type="project" value="UniProtKB-ARBA"/>
</dbReference>
<evidence type="ECO:0000313" key="3">
    <source>
        <dbReference type="EMBL" id="MBB5219550.1"/>
    </source>
</evidence>
<evidence type="ECO:0000259" key="2">
    <source>
        <dbReference type="PROSITE" id="PS50125"/>
    </source>
</evidence>
<dbReference type="AlphaFoldDB" id="A0A840SFN5"/>
<comment type="caution">
    <text evidence="3">The sequence shown here is derived from an EMBL/GenBank/DDBJ whole genome shotgun (WGS) entry which is preliminary data.</text>
</comment>
<dbReference type="PANTHER" id="PTHR43081:SF1">
    <property type="entry name" value="ADENYLATE CYCLASE, TERMINAL-DIFFERENTIATION SPECIFIC"/>
    <property type="match status" value="1"/>
</dbReference>
<dbReference type="SUPFAM" id="SSF55073">
    <property type="entry name" value="Nucleotide cyclase"/>
    <property type="match status" value="1"/>
</dbReference>
<dbReference type="Proteomes" id="UP000578697">
    <property type="component" value="Unassembled WGS sequence"/>
</dbReference>
<evidence type="ECO:0000313" key="4">
    <source>
        <dbReference type="Proteomes" id="UP000578697"/>
    </source>
</evidence>
<dbReference type="InterPro" id="IPR007890">
    <property type="entry name" value="CHASE2"/>
</dbReference>
<dbReference type="Pfam" id="PF00211">
    <property type="entry name" value="Guanylate_cyc"/>
    <property type="match status" value="1"/>
</dbReference>
<accession>A0A840SFN5</accession>
<keyword evidence="1" id="KW-0812">Transmembrane</keyword>
<dbReference type="RefSeq" id="WP_184652977.1">
    <property type="nucleotide sequence ID" value="NZ_JACHFR010000003.1"/>
</dbReference>
<dbReference type="EMBL" id="JACHFR010000003">
    <property type="protein sequence ID" value="MBB5219550.1"/>
    <property type="molecule type" value="Genomic_DNA"/>
</dbReference>
<reference evidence="3 4" key="1">
    <citation type="submission" date="2020-08" db="EMBL/GenBank/DDBJ databases">
        <title>Genomic Encyclopedia of Type Strains, Phase IV (KMG-IV): sequencing the most valuable type-strain genomes for metagenomic binning, comparative biology and taxonomic classification.</title>
        <authorList>
            <person name="Goeker M."/>
        </authorList>
    </citation>
    <scope>NUCLEOTIDE SEQUENCE [LARGE SCALE GENOMIC DNA]</scope>
    <source>
        <strain evidence="3 4">DSM 103679</strain>
    </source>
</reference>
<keyword evidence="1" id="KW-1133">Transmembrane helix</keyword>
<feature type="domain" description="Guanylate cyclase" evidence="2">
    <location>
        <begin position="646"/>
        <end position="800"/>
    </location>
</feature>
<dbReference type="InterPro" id="IPR050697">
    <property type="entry name" value="Adenylyl/Guanylyl_Cyclase_3/4"/>
</dbReference>
<feature type="transmembrane region" description="Helical" evidence="1">
    <location>
        <begin position="560"/>
        <end position="577"/>
    </location>
</feature>
<proteinExistence type="predicted"/>
<dbReference type="InterPro" id="IPR029787">
    <property type="entry name" value="Nucleotide_cyclase"/>
</dbReference>
<evidence type="ECO:0000256" key="1">
    <source>
        <dbReference type="SAM" id="Phobius"/>
    </source>
</evidence>
<feature type="transmembrane region" description="Helical" evidence="1">
    <location>
        <begin position="530"/>
        <end position="548"/>
    </location>
</feature>
<keyword evidence="4" id="KW-1185">Reference proteome</keyword>
<dbReference type="CDD" id="cd07302">
    <property type="entry name" value="CHD"/>
    <property type="match status" value="1"/>
</dbReference>
<dbReference type="GO" id="GO:0035556">
    <property type="term" value="P:intracellular signal transduction"/>
    <property type="evidence" value="ECO:0007669"/>
    <property type="project" value="InterPro"/>
</dbReference>
<name>A0A840SFN5_9SPIR</name>
<dbReference type="Pfam" id="PF05226">
    <property type="entry name" value="CHASE2"/>
    <property type="match status" value="2"/>
</dbReference>
<feature type="transmembrane region" description="Helical" evidence="1">
    <location>
        <begin position="16"/>
        <end position="37"/>
    </location>
</feature>
<dbReference type="GO" id="GO:0006171">
    <property type="term" value="P:cAMP biosynthetic process"/>
    <property type="evidence" value="ECO:0007669"/>
    <property type="project" value="TreeGrafter"/>
</dbReference>
<dbReference type="PROSITE" id="PS50125">
    <property type="entry name" value="GUANYLATE_CYCLASE_2"/>
    <property type="match status" value="1"/>
</dbReference>
<dbReference type="InterPro" id="IPR001054">
    <property type="entry name" value="A/G_cyclase"/>
</dbReference>
<dbReference type="SMART" id="SM00044">
    <property type="entry name" value="CYCc"/>
    <property type="match status" value="1"/>
</dbReference>